<dbReference type="PANTHER" id="PTHR45427:SF1">
    <property type="entry name" value="MUCIN-15"/>
    <property type="match status" value="1"/>
</dbReference>
<feature type="compositionally biased region" description="Polar residues" evidence="1">
    <location>
        <begin position="300"/>
        <end position="311"/>
    </location>
</feature>
<feature type="compositionally biased region" description="Low complexity" evidence="1">
    <location>
        <begin position="202"/>
        <end position="295"/>
    </location>
</feature>
<dbReference type="GeneTree" id="ENSGT00860000135092"/>
<reference evidence="4" key="2">
    <citation type="submission" date="2025-09" db="UniProtKB">
        <authorList>
            <consortium name="Ensembl"/>
        </authorList>
    </citation>
    <scope>IDENTIFICATION</scope>
</reference>
<feature type="chain" id="PRO_5035889782" description="Mucin-15" evidence="3">
    <location>
        <begin position="18"/>
        <end position="409"/>
    </location>
</feature>
<evidence type="ECO:0000313" key="4">
    <source>
        <dbReference type="Ensembl" id="ENSDLAP00005053133.2"/>
    </source>
</evidence>
<keyword evidence="3" id="KW-0732">Signal</keyword>
<keyword evidence="2" id="KW-1133">Transmembrane helix</keyword>
<keyword evidence="5" id="KW-1185">Reference proteome</keyword>
<evidence type="ECO:0000313" key="5">
    <source>
        <dbReference type="Proteomes" id="UP000694389"/>
    </source>
</evidence>
<keyword evidence="2" id="KW-0812">Transmembrane</keyword>
<dbReference type="Proteomes" id="UP000694389">
    <property type="component" value="Unassembled WGS sequence"/>
</dbReference>
<feature type="compositionally biased region" description="Polar residues" evidence="1">
    <location>
        <begin position="144"/>
        <end position="189"/>
    </location>
</feature>
<dbReference type="GeneID" id="127351413"/>
<gene>
    <name evidence="4" type="primary">muc15</name>
</gene>
<dbReference type="OrthoDB" id="9950822at2759"/>
<dbReference type="AlphaFoldDB" id="A0A8C4I9F5"/>
<evidence type="ECO:0008006" key="6">
    <source>
        <dbReference type="Google" id="ProtNLM"/>
    </source>
</evidence>
<dbReference type="RefSeq" id="XP_051234897.1">
    <property type="nucleotide sequence ID" value="XM_051378937.1"/>
</dbReference>
<evidence type="ECO:0000256" key="1">
    <source>
        <dbReference type="SAM" id="MobiDB-lite"/>
    </source>
</evidence>
<proteinExistence type="predicted"/>
<dbReference type="CTD" id="143662"/>
<organism evidence="4 5">
    <name type="scientific">Dicentrarchus labrax</name>
    <name type="common">European seabass</name>
    <name type="synonym">Morone labrax</name>
    <dbReference type="NCBI Taxonomy" id="13489"/>
    <lineage>
        <taxon>Eukaryota</taxon>
        <taxon>Metazoa</taxon>
        <taxon>Chordata</taxon>
        <taxon>Craniata</taxon>
        <taxon>Vertebrata</taxon>
        <taxon>Euteleostomi</taxon>
        <taxon>Actinopterygii</taxon>
        <taxon>Neopterygii</taxon>
        <taxon>Teleostei</taxon>
        <taxon>Neoteleostei</taxon>
        <taxon>Acanthomorphata</taxon>
        <taxon>Eupercaria</taxon>
        <taxon>Moronidae</taxon>
        <taxon>Dicentrarchus</taxon>
    </lineage>
</organism>
<protein>
    <recommendedName>
        <fullName evidence="6">Mucin-15</fullName>
    </recommendedName>
</protein>
<dbReference type="InterPro" id="IPR031371">
    <property type="entry name" value="Mucin-15"/>
</dbReference>
<dbReference type="OMA" id="EYPSEPV"/>
<sequence length="409" mass="43533">MEVYLKITAVLLLLVQASHLASLRDSTDSPGRTIDKGWLRELLKNTAGSQNTTVPEVETEYDQANSGTPSGFMAIYNEEEENAIANDGSDDVTVIATTEPPAMLNVTTKQPELQNATVSPTTSTADPTNSSQVNMTNAEEEFHNSTTTPQNSTTDLSAQNSTTLPDYSNHTDLPTTTMAPEGNATQESTTKPDEDTGSINATESTTTTVTTTLTPEINETPTTSSSTMTPEINETPTTSSSTMTPEINESPTTSSSTTPEINETPTTSSSTTVFLSETTEMSPETTTAAAPNTPEKANKTEQGSALGTNSERGLESDLQRSKRKGAWGAVLGTAVAVACVGLVAYIILKKKHQKGFSHRKLVEEYPSDPVLRLDNTEPLDLNLGGSAYYNPGLQGDNMQMTNFPGGRGN</sequence>
<feature type="compositionally biased region" description="Polar residues" evidence="1">
    <location>
        <begin position="110"/>
        <end position="137"/>
    </location>
</feature>
<feature type="transmembrane region" description="Helical" evidence="2">
    <location>
        <begin position="326"/>
        <end position="348"/>
    </location>
</feature>
<evidence type="ECO:0000256" key="2">
    <source>
        <dbReference type="SAM" id="Phobius"/>
    </source>
</evidence>
<keyword evidence="2" id="KW-0472">Membrane</keyword>
<feature type="region of interest" description="Disordered" evidence="1">
    <location>
        <begin position="110"/>
        <end position="320"/>
    </location>
</feature>
<name>A0A8C4I9F5_DICLA</name>
<reference evidence="4" key="1">
    <citation type="submission" date="2025-08" db="UniProtKB">
        <authorList>
            <consortium name="Ensembl"/>
        </authorList>
    </citation>
    <scope>IDENTIFICATION</scope>
</reference>
<evidence type="ECO:0000256" key="3">
    <source>
        <dbReference type="SAM" id="SignalP"/>
    </source>
</evidence>
<dbReference type="Ensembl" id="ENSDLAT00005056511.2">
    <property type="protein sequence ID" value="ENSDLAP00005053133.2"/>
    <property type="gene ID" value="ENSDLAG00005022909.2"/>
</dbReference>
<feature type="signal peptide" evidence="3">
    <location>
        <begin position="1"/>
        <end position="17"/>
    </location>
</feature>
<dbReference type="Pfam" id="PF15672">
    <property type="entry name" value="Mucin15"/>
    <property type="match status" value="1"/>
</dbReference>
<accession>A0A8C4I9F5</accession>
<dbReference type="PANTHER" id="PTHR45427">
    <property type="entry name" value="MUCIN-15"/>
    <property type="match status" value="1"/>
</dbReference>